<feature type="non-terminal residue" evidence="1">
    <location>
        <position position="1"/>
    </location>
</feature>
<dbReference type="OrthoDB" id="10255543at2759"/>
<comment type="caution">
    <text evidence="1">The sequence shown here is derived from an EMBL/GenBank/DDBJ whole genome shotgun (WGS) entry which is preliminary data.</text>
</comment>
<dbReference type="EMBL" id="BDIP01008319">
    <property type="protein sequence ID" value="GIQ91783.1"/>
    <property type="molecule type" value="Genomic_DNA"/>
</dbReference>
<evidence type="ECO:0000313" key="2">
    <source>
        <dbReference type="Proteomes" id="UP000265618"/>
    </source>
</evidence>
<accession>A0A9K3GQU4</accession>
<name>A0A9K3GQU4_9EUKA</name>
<protein>
    <submittedName>
        <fullName evidence="1">Uncharacterized protein</fullName>
    </submittedName>
</protein>
<proteinExistence type="predicted"/>
<sequence length="77" mass="8379">ASGTLKTVMDRECGNWSGVIDNFVLDPGHIDVHLEGGGSTLFNLVLKELVSVMEALFKDQLENLVQSAIQSTLSLYL</sequence>
<dbReference type="AlphaFoldDB" id="A0A9K3GQU4"/>
<dbReference type="Proteomes" id="UP000265618">
    <property type="component" value="Unassembled WGS sequence"/>
</dbReference>
<dbReference type="InterPro" id="IPR017943">
    <property type="entry name" value="Bactericidal_perm-incr_a/b_dom"/>
</dbReference>
<reference evidence="1 2" key="1">
    <citation type="journal article" date="2018" name="PLoS ONE">
        <title>The draft genome of Kipferlia bialata reveals reductive genome evolution in fornicate parasites.</title>
        <authorList>
            <person name="Tanifuji G."/>
            <person name="Takabayashi S."/>
            <person name="Kume K."/>
            <person name="Takagi M."/>
            <person name="Nakayama T."/>
            <person name="Kamikawa R."/>
            <person name="Inagaki Y."/>
            <person name="Hashimoto T."/>
        </authorList>
    </citation>
    <scope>NUCLEOTIDE SEQUENCE [LARGE SCALE GENOMIC DNA]</scope>
    <source>
        <strain evidence="1">NY0173</strain>
    </source>
</reference>
<organism evidence="1 2">
    <name type="scientific">Kipferlia bialata</name>
    <dbReference type="NCBI Taxonomy" id="797122"/>
    <lineage>
        <taxon>Eukaryota</taxon>
        <taxon>Metamonada</taxon>
        <taxon>Carpediemonas-like organisms</taxon>
        <taxon>Kipferlia</taxon>
    </lineage>
</organism>
<keyword evidence="2" id="KW-1185">Reference proteome</keyword>
<dbReference type="SUPFAM" id="SSF55394">
    <property type="entry name" value="Bactericidal permeability-increasing protein, BPI"/>
    <property type="match status" value="1"/>
</dbReference>
<dbReference type="GO" id="GO:0008289">
    <property type="term" value="F:lipid binding"/>
    <property type="evidence" value="ECO:0007669"/>
    <property type="project" value="InterPro"/>
</dbReference>
<gene>
    <name evidence="1" type="ORF">KIPB_015181</name>
</gene>
<feature type="non-terminal residue" evidence="1">
    <location>
        <position position="77"/>
    </location>
</feature>
<evidence type="ECO:0000313" key="1">
    <source>
        <dbReference type="EMBL" id="GIQ91783.1"/>
    </source>
</evidence>